<reference evidence="2 3" key="1">
    <citation type="submission" date="2012-05" db="EMBL/GenBank/DDBJ databases">
        <title>Recombination and specialization in a pathogen metapopulation.</title>
        <authorList>
            <person name="Gardiner A."/>
            <person name="Kemen E."/>
            <person name="Schultz-Larsen T."/>
            <person name="MacLean D."/>
            <person name="Van Oosterhout C."/>
            <person name="Jones J.D.G."/>
        </authorList>
    </citation>
    <scope>NUCLEOTIDE SEQUENCE [LARGE SCALE GENOMIC DNA]</scope>
    <source>
        <strain evidence="2 3">Ac Nc2</strain>
    </source>
</reference>
<dbReference type="EMBL" id="CAIX01000292">
    <property type="protein sequence ID" value="CCI49358.1"/>
    <property type="molecule type" value="Genomic_DNA"/>
</dbReference>
<dbReference type="AlphaFoldDB" id="A0A024GSM8"/>
<gene>
    <name evidence="2" type="ORF">BN9_106720</name>
</gene>
<protein>
    <submittedName>
        <fullName evidence="2">Uncharacterized protein</fullName>
    </submittedName>
</protein>
<dbReference type="InParanoid" id="A0A024GSM8"/>
<feature type="region of interest" description="Disordered" evidence="1">
    <location>
        <begin position="517"/>
        <end position="537"/>
    </location>
</feature>
<feature type="region of interest" description="Disordered" evidence="1">
    <location>
        <begin position="224"/>
        <end position="281"/>
    </location>
</feature>
<name>A0A024GSM8_9STRA</name>
<evidence type="ECO:0000313" key="2">
    <source>
        <dbReference type="EMBL" id="CCI49358.1"/>
    </source>
</evidence>
<organism evidence="2 3">
    <name type="scientific">Albugo candida</name>
    <dbReference type="NCBI Taxonomy" id="65357"/>
    <lineage>
        <taxon>Eukaryota</taxon>
        <taxon>Sar</taxon>
        <taxon>Stramenopiles</taxon>
        <taxon>Oomycota</taxon>
        <taxon>Peronosporomycetes</taxon>
        <taxon>Albuginales</taxon>
        <taxon>Albuginaceae</taxon>
        <taxon>Albugo</taxon>
    </lineage>
</organism>
<feature type="compositionally biased region" description="Polar residues" evidence="1">
    <location>
        <begin position="224"/>
        <end position="233"/>
    </location>
</feature>
<evidence type="ECO:0000256" key="1">
    <source>
        <dbReference type="SAM" id="MobiDB-lite"/>
    </source>
</evidence>
<dbReference type="Proteomes" id="UP000053237">
    <property type="component" value="Unassembled WGS sequence"/>
</dbReference>
<keyword evidence="3" id="KW-1185">Reference proteome</keyword>
<dbReference type="OrthoDB" id="65368at2759"/>
<feature type="region of interest" description="Disordered" evidence="1">
    <location>
        <begin position="1"/>
        <end position="63"/>
    </location>
</feature>
<accession>A0A024GSM8</accession>
<feature type="compositionally biased region" description="Polar residues" evidence="1">
    <location>
        <begin position="30"/>
        <end position="63"/>
    </location>
</feature>
<evidence type="ECO:0000313" key="3">
    <source>
        <dbReference type="Proteomes" id="UP000053237"/>
    </source>
</evidence>
<comment type="caution">
    <text evidence="2">The sequence shown here is derived from an EMBL/GenBank/DDBJ whole genome shotgun (WGS) entry which is preliminary data.</text>
</comment>
<proteinExistence type="predicted"/>
<sequence>MRNASFMDGRRNGSAQQLMHSHSTHIAAPTPNTSFLLQIPSQTSGKSQKYPSRSYHQTVSKHIQNTRTNAPAKMGIKSGMTVEDLKRLTQQRMQSQPLPTASASSTNTIARNASAGALTKGMSVQELKQLTSLRLATQMNIPSKQMNLKSAEKTMLSNVAKAHYRQCLVPSTCATDTTYQNTTTSPAFIDSYSYNLRNTSTSDVRRLEHVKEFRPAHFYPSNYQNEALNPLSSDESDDNEGNAQQHKNSFRLPDEAFPPPPISENTAFIPSWSPPPSRPKTLDTIVPPPVPFYTHQHISYKEYEANDQNAIIAPPPGLVRRPSMTVPWQVAEAVLNTPQMTSNRKTLLSPNLTSNSKRMQQVSLTRGNSSNLKSPAAEAATQLGSFSTHLVRQRSIPTDSTNTPINTAMFSPSHSIKRASFGNAAEFFKFRRRSKSRLELAREISESKAVHGAHYVKNGSMPGIDEQMVSDHRFNAFVSSNTEQSVDDRVLANVNTSSDFIPFYHAVVSSKTSRALEIPSEHSIPPPPPEEEDSDGDVDGVCGLDSKGLPMMSPNGVRLRKVAEMARRGSLSNADKNRFKEEIIQSSLGIGLTSVRSAAGNIRSSYNSNTELADVDVPLEERLRVAAQLVADCVNQGKMTEFHVAMKQLDALRTEATSIMEH</sequence>